<evidence type="ECO:0000313" key="1">
    <source>
        <dbReference type="EMBL" id="KAF4712142.1"/>
    </source>
</evidence>
<organism evidence="1 2">
    <name type="scientific">Perkinsus olseni</name>
    <name type="common">Perkinsus atlanticus</name>
    <dbReference type="NCBI Taxonomy" id="32597"/>
    <lineage>
        <taxon>Eukaryota</taxon>
        <taxon>Sar</taxon>
        <taxon>Alveolata</taxon>
        <taxon>Perkinsozoa</taxon>
        <taxon>Perkinsea</taxon>
        <taxon>Perkinsida</taxon>
        <taxon>Perkinsidae</taxon>
        <taxon>Perkinsus</taxon>
    </lineage>
</organism>
<name>A0A7J6QVL2_PEROL</name>
<dbReference type="GO" id="GO:0008168">
    <property type="term" value="F:methyltransferase activity"/>
    <property type="evidence" value="ECO:0007669"/>
    <property type="project" value="UniProtKB-KW"/>
</dbReference>
<keyword evidence="1" id="KW-0808">Transferase</keyword>
<evidence type="ECO:0000313" key="2">
    <source>
        <dbReference type="Proteomes" id="UP000553632"/>
    </source>
</evidence>
<gene>
    <name evidence="1" type="primary">COQ5_2</name>
    <name evidence="1" type="ORF">FOZ63_024753</name>
</gene>
<sequence length="69" mass="7665">MTSTAFSCLRFCWVVALLVPLALVLLNVILDQSFDRTAGQQQKVADGSRQAFGSGKMFDRIAQYYDMGN</sequence>
<reference evidence="1 2" key="1">
    <citation type="submission" date="2020-04" db="EMBL/GenBank/DDBJ databases">
        <title>Perkinsus olseni comparative genomics.</title>
        <authorList>
            <person name="Bogema D.R."/>
        </authorList>
    </citation>
    <scope>NUCLEOTIDE SEQUENCE [LARGE SCALE GENOMIC DNA]</scope>
    <source>
        <strain evidence="1 2">ATCC PRA-207</strain>
    </source>
</reference>
<keyword evidence="2" id="KW-1185">Reference proteome</keyword>
<dbReference type="Proteomes" id="UP000553632">
    <property type="component" value="Unassembled WGS sequence"/>
</dbReference>
<feature type="non-terminal residue" evidence="1">
    <location>
        <position position="69"/>
    </location>
</feature>
<proteinExistence type="predicted"/>
<dbReference type="GO" id="GO:0032259">
    <property type="term" value="P:methylation"/>
    <property type="evidence" value="ECO:0007669"/>
    <property type="project" value="UniProtKB-KW"/>
</dbReference>
<keyword evidence="1" id="KW-0489">Methyltransferase</keyword>
<protein>
    <submittedName>
        <fullName evidence="1">2-hexaprenyl-6-methoxy-1,4-benzoquinone methyltransferase</fullName>
    </submittedName>
</protein>
<accession>A0A7J6QVL2</accession>
<dbReference type="AlphaFoldDB" id="A0A7J6QVL2"/>
<dbReference type="EMBL" id="JABANO010030281">
    <property type="protein sequence ID" value="KAF4712142.1"/>
    <property type="molecule type" value="Genomic_DNA"/>
</dbReference>
<comment type="caution">
    <text evidence="1">The sequence shown here is derived from an EMBL/GenBank/DDBJ whole genome shotgun (WGS) entry which is preliminary data.</text>
</comment>